<dbReference type="EMBL" id="PNCI01000019">
    <property type="protein sequence ID" value="TMP29019.1"/>
    <property type="molecule type" value="Genomic_DNA"/>
</dbReference>
<reference evidence="3 4" key="1">
    <citation type="submission" date="2018-01" db="EMBL/GenBank/DDBJ databases">
        <authorList>
            <person name="Paulsen S."/>
            <person name="Gram L.K."/>
        </authorList>
    </citation>
    <scope>NUCLEOTIDE SEQUENCE [LARGE SCALE GENOMIC DNA]</scope>
    <source>
        <strain evidence="3 4">S2676</strain>
    </source>
</reference>
<reference evidence="4" key="2">
    <citation type="submission" date="2019-06" db="EMBL/GenBank/DDBJ databases">
        <title>Co-occurence of chitin degradation, pigmentation and bioactivity in marine Pseudoalteromonas.</title>
        <authorList>
            <person name="Sonnenschein E.C."/>
            <person name="Bech P.K."/>
        </authorList>
    </citation>
    <scope>NUCLEOTIDE SEQUENCE [LARGE SCALE GENOMIC DNA]</scope>
    <source>
        <strain evidence="4">S2676</strain>
    </source>
</reference>
<feature type="binding site" evidence="2">
    <location>
        <position position="332"/>
    </location>
    <ligand>
        <name>FAD</name>
        <dbReference type="ChEBI" id="CHEBI:57692"/>
    </ligand>
</feature>
<dbReference type="GO" id="GO:0000166">
    <property type="term" value="F:nucleotide binding"/>
    <property type="evidence" value="ECO:0007669"/>
    <property type="project" value="UniProtKB-KW"/>
</dbReference>
<feature type="binding site" evidence="2">
    <location>
        <position position="345"/>
    </location>
    <ligand>
        <name>FAD</name>
        <dbReference type="ChEBI" id="CHEBI:57692"/>
    </ligand>
</feature>
<dbReference type="Gene3D" id="3.50.50.60">
    <property type="entry name" value="FAD/NAD(P)-binding domain"/>
    <property type="match status" value="1"/>
</dbReference>
<gene>
    <name evidence="3" type="ORF">CWB99_09620</name>
</gene>
<evidence type="ECO:0000313" key="3">
    <source>
        <dbReference type="EMBL" id="TMP29019.1"/>
    </source>
</evidence>
<dbReference type="PANTHER" id="PTHR43747:SF4">
    <property type="entry name" value="FLAVIN-DEPENDENT TRYPTOPHAN HALOGENASE"/>
    <property type="match status" value="1"/>
</dbReference>
<comment type="caution">
    <text evidence="3">The sequence shown here is derived from an EMBL/GenBank/DDBJ whole genome shotgun (WGS) entry which is preliminary data.</text>
</comment>
<dbReference type="RefSeq" id="WP_138552892.1">
    <property type="nucleotide sequence ID" value="NZ_PNCH01000051.1"/>
</dbReference>
<evidence type="ECO:0000313" key="4">
    <source>
        <dbReference type="Proteomes" id="UP000310249"/>
    </source>
</evidence>
<dbReference type="Pfam" id="PF04820">
    <property type="entry name" value="Trp_halogenase"/>
    <property type="match status" value="1"/>
</dbReference>
<accession>A0A5S3WN52</accession>
<keyword evidence="2" id="KW-0547">Nucleotide-binding</keyword>
<evidence type="ECO:0000256" key="1">
    <source>
        <dbReference type="PIRSR" id="PIRSR011396-1"/>
    </source>
</evidence>
<protein>
    <submittedName>
        <fullName evidence="3">Tryptophan 7-halogenase</fullName>
    </submittedName>
</protein>
<feature type="binding site" evidence="2">
    <location>
        <position position="77"/>
    </location>
    <ligand>
        <name>7-chloro-L-tryptophan</name>
        <dbReference type="ChEBI" id="CHEBI:58713"/>
    </ligand>
</feature>
<dbReference type="InterPro" id="IPR050816">
    <property type="entry name" value="Flavin-dep_Halogenase_NPB"/>
</dbReference>
<evidence type="ECO:0000256" key="2">
    <source>
        <dbReference type="PIRSR" id="PIRSR011396-2"/>
    </source>
</evidence>
<dbReference type="Proteomes" id="UP000310249">
    <property type="component" value="Unassembled WGS sequence"/>
</dbReference>
<proteinExistence type="predicted"/>
<organism evidence="3 4">
    <name type="scientific">Pseudoalteromonas rubra</name>
    <dbReference type="NCBI Taxonomy" id="43658"/>
    <lineage>
        <taxon>Bacteria</taxon>
        <taxon>Pseudomonadati</taxon>
        <taxon>Pseudomonadota</taxon>
        <taxon>Gammaproteobacteria</taxon>
        <taxon>Alteromonadales</taxon>
        <taxon>Pseudoalteromonadaceae</taxon>
        <taxon>Pseudoalteromonas</taxon>
    </lineage>
</organism>
<feature type="binding site" evidence="2">
    <location>
        <position position="341"/>
    </location>
    <ligand>
        <name>L-tryptophan</name>
        <dbReference type="ChEBI" id="CHEBI:57912"/>
    </ligand>
</feature>
<dbReference type="SUPFAM" id="SSF51905">
    <property type="entry name" value="FAD/NAD(P)-binding domain"/>
    <property type="match status" value="1"/>
</dbReference>
<feature type="binding site" evidence="2">
    <location>
        <position position="184"/>
    </location>
    <ligand>
        <name>FAD</name>
        <dbReference type="ChEBI" id="CHEBI:57692"/>
    </ligand>
</feature>
<name>A0A5S3WN52_9GAMM</name>
<dbReference type="InterPro" id="IPR006905">
    <property type="entry name" value="Flavin_halogenase"/>
</dbReference>
<dbReference type="PIRSF" id="PIRSF011396">
    <property type="entry name" value="Trp_halogenase"/>
    <property type="match status" value="1"/>
</dbReference>
<dbReference type="OrthoDB" id="7178350at2"/>
<dbReference type="PANTHER" id="PTHR43747">
    <property type="entry name" value="FAD-BINDING PROTEIN"/>
    <property type="match status" value="1"/>
</dbReference>
<dbReference type="AlphaFoldDB" id="A0A5S3WN52"/>
<feature type="active site" evidence="1">
    <location>
        <position position="77"/>
    </location>
</feature>
<dbReference type="GO" id="GO:0004497">
    <property type="term" value="F:monooxygenase activity"/>
    <property type="evidence" value="ECO:0007669"/>
    <property type="project" value="InterPro"/>
</dbReference>
<keyword evidence="2" id="KW-0285">Flavoprotein</keyword>
<dbReference type="InterPro" id="IPR036188">
    <property type="entry name" value="FAD/NAD-bd_sf"/>
</dbReference>
<dbReference type="InterPro" id="IPR033856">
    <property type="entry name" value="Trp_halogen"/>
</dbReference>
<feature type="binding site" evidence="2">
    <location>
        <begin position="9"/>
        <end position="12"/>
    </location>
    <ligand>
        <name>FAD</name>
        <dbReference type="ChEBI" id="CHEBI:57692"/>
    </ligand>
</feature>
<sequence length="507" mass="58005">MQSIIIVGGGTAGWLTAVMLNHSYNKLGQQVEIHVIESPEVDIVGVGEATVPAIKDFLQAVGISEYEFLRHTNATIKNGILFRNWRTAKNGRTHEYLHPFEQQRIEKRLDISTSWLLSERELPYDQSVSLVSALVSQELAPKTLSGKEYEGLFRYSYHLDARLFGHYLRNFAQARGVKRTEAHVSKVVTEQGKIVRLETEHGSFQADLFVDCSGFKGLLINKVEPQGNWMSYQDSLLCDKAVTVQQPHEPRYKPKPYTVSEALSSGWAWRIDLQNRQGAGYVYSSRHLNKAEAEKEFRAYLGLPPEVTVRHLDMQIGRRKQQWVGNCVAVGLSSGFIEPLESTGIHLIYLAARAIALHHNFNHTNQVIRDSFNRQMGQTYDELRDFIVMHYVLSDREDSPFWRDVKGTLAHTPSLEAQLELWRHKVCEYFDVCNSASHMFSDASYRYILYGMEYYPKLNLPSRAGEFTDVFAQIAKWQKEVTRVAIRHTDFLDALQSNGNLVTVKMK</sequence>
<keyword evidence="2" id="KW-0274">FAD</keyword>